<dbReference type="Gene3D" id="1.20.120.1020">
    <property type="entry name" value="Prion-inhibition and propagation, HeLo domain"/>
    <property type="match status" value="1"/>
</dbReference>
<proteinExistence type="predicted"/>
<dbReference type="AlphaFoldDB" id="A0A8H4NS45"/>
<dbReference type="Proteomes" id="UP000605986">
    <property type="component" value="Unassembled WGS sequence"/>
</dbReference>
<feature type="domain" description="Prion-inhibition and propagation HeLo" evidence="1">
    <location>
        <begin position="5"/>
        <end position="184"/>
    </location>
</feature>
<evidence type="ECO:0000313" key="3">
    <source>
        <dbReference type="Proteomes" id="UP000605986"/>
    </source>
</evidence>
<evidence type="ECO:0000259" key="1">
    <source>
        <dbReference type="Pfam" id="PF14479"/>
    </source>
</evidence>
<protein>
    <submittedName>
        <fullName evidence="2">Small s protein</fullName>
    </submittedName>
</protein>
<dbReference type="InterPro" id="IPR029498">
    <property type="entry name" value="HeLo_dom"/>
</dbReference>
<reference evidence="2" key="1">
    <citation type="submission" date="2020-01" db="EMBL/GenBank/DDBJ databases">
        <title>Identification and distribution of gene clusters putatively required for synthesis of sphingolipid metabolism inhibitors in phylogenetically diverse species of the filamentous fungus Fusarium.</title>
        <authorList>
            <person name="Kim H.-S."/>
            <person name="Busman M."/>
            <person name="Brown D.W."/>
            <person name="Divon H."/>
            <person name="Uhlig S."/>
            <person name="Proctor R.H."/>
        </authorList>
    </citation>
    <scope>NUCLEOTIDE SEQUENCE</scope>
    <source>
        <strain evidence="2">NRRL 53441</strain>
    </source>
</reference>
<dbReference type="EMBL" id="JAADJG010000303">
    <property type="protein sequence ID" value="KAF4449174.1"/>
    <property type="molecule type" value="Genomic_DNA"/>
</dbReference>
<comment type="caution">
    <text evidence="2">The sequence shown here is derived from an EMBL/GenBank/DDBJ whole genome shotgun (WGS) entry which is preliminary data.</text>
</comment>
<dbReference type="PANTHER" id="PTHR37542">
    <property type="entry name" value="HELO DOMAIN-CONTAINING PROTEIN-RELATED"/>
    <property type="match status" value="1"/>
</dbReference>
<dbReference type="InterPro" id="IPR038305">
    <property type="entry name" value="HeLo_sf"/>
</dbReference>
<accession>A0A8H4NS45</accession>
<dbReference type="PANTHER" id="PTHR37542:SF3">
    <property type="entry name" value="PRION-INHIBITION AND PROPAGATION HELO DOMAIN-CONTAINING PROTEIN"/>
    <property type="match status" value="1"/>
</dbReference>
<organism evidence="2 3">
    <name type="scientific">Fusarium austroafricanum</name>
    <dbReference type="NCBI Taxonomy" id="2364996"/>
    <lineage>
        <taxon>Eukaryota</taxon>
        <taxon>Fungi</taxon>
        <taxon>Dikarya</taxon>
        <taxon>Ascomycota</taxon>
        <taxon>Pezizomycotina</taxon>
        <taxon>Sordariomycetes</taxon>
        <taxon>Hypocreomycetidae</taxon>
        <taxon>Hypocreales</taxon>
        <taxon>Nectriaceae</taxon>
        <taxon>Fusarium</taxon>
        <taxon>Fusarium concolor species complex</taxon>
    </lineage>
</organism>
<evidence type="ECO:0000313" key="2">
    <source>
        <dbReference type="EMBL" id="KAF4449174.1"/>
    </source>
</evidence>
<sequence>MEPIGFTSAIASIPGVFKSCIDCFEYVQFARNFGDDFGVCLARLEATQMQFTRWGKAIGIFEDPFNPAGLQEIATEAEVKKALKWIGLIQDKFEAAKKNIRWEEQIDKTKPPLRKLVFSMRKITEARQRKTKLGTKIKWALYKNSHFEVLIEDVARLVDKITELFPYLETKQQDLAKEEAKEVEVESIPILTEILATQKTDKLLAMAIKEGVRAEGHVFRDVEINMNKDGLFRMGNTYQNVGGSASEAMRFEKIKVGGSGVQHAGHIFIQGTAKTHEAQRELEERLFMYGFGEYDI</sequence>
<gene>
    <name evidence="2" type="ORF">F53441_7498</name>
</gene>
<name>A0A8H4NS45_9HYPO</name>
<keyword evidence="3" id="KW-1185">Reference proteome</keyword>
<dbReference type="Pfam" id="PF14479">
    <property type="entry name" value="HeLo"/>
    <property type="match status" value="1"/>
</dbReference>
<dbReference type="OrthoDB" id="20872at2759"/>